<keyword evidence="3" id="KW-0547">Nucleotide-binding</keyword>
<feature type="compositionally biased region" description="Polar residues" evidence="6">
    <location>
        <begin position="245"/>
        <end position="256"/>
    </location>
</feature>
<proteinExistence type="inferred from homology"/>
<dbReference type="InterPro" id="IPR011611">
    <property type="entry name" value="PfkB_dom"/>
</dbReference>
<evidence type="ECO:0000313" key="9">
    <source>
        <dbReference type="Proteomes" id="UP001304340"/>
    </source>
</evidence>
<dbReference type="GO" id="GO:0016301">
    <property type="term" value="F:kinase activity"/>
    <property type="evidence" value="ECO:0007669"/>
    <property type="project" value="UniProtKB-KW"/>
</dbReference>
<evidence type="ECO:0000256" key="5">
    <source>
        <dbReference type="ARBA" id="ARBA00022840"/>
    </source>
</evidence>
<evidence type="ECO:0000256" key="6">
    <source>
        <dbReference type="SAM" id="MobiDB-lite"/>
    </source>
</evidence>
<dbReference type="GO" id="GO:0005524">
    <property type="term" value="F:ATP binding"/>
    <property type="evidence" value="ECO:0007669"/>
    <property type="project" value="UniProtKB-KW"/>
</dbReference>
<dbReference type="InterPro" id="IPR029056">
    <property type="entry name" value="Ribokinase-like"/>
</dbReference>
<organism evidence="8 9">
    <name type="scientific">Sanguibacter biliveldensis</name>
    <dbReference type="NCBI Taxonomy" id="3030830"/>
    <lineage>
        <taxon>Bacteria</taxon>
        <taxon>Bacillati</taxon>
        <taxon>Actinomycetota</taxon>
        <taxon>Actinomycetes</taxon>
        <taxon>Micrococcales</taxon>
        <taxon>Sanguibacteraceae</taxon>
        <taxon>Sanguibacter</taxon>
    </lineage>
</organism>
<dbReference type="InterPro" id="IPR050306">
    <property type="entry name" value="PfkB_Carbo_kinase"/>
</dbReference>
<evidence type="ECO:0000256" key="4">
    <source>
        <dbReference type="ARBA" id="ARBA00022777"/>
    </source>
</evidence>
<evidence type="ECO:0000259" key="7">
    <source>
        <dbReference type="Pfam" id="PF00294"/>
    </source>
</evidence>
<dbReference type="Gene3D" id="3.40.1190.20">
    <property type="match status" value="1"/>
</dbReference>
<feature type="region of interest" description="Disordered" evidence="6">
    <location>
        <begin position="1"/>
        <end position="31"/>
    </location>
</feature>
<sequence length="264" mass="27614">MDRRIGESGTTLMPGNAGATSTSTATARRDAEGAAPYDFDVEWWVPEGSAVTPTTVAVHTGSIAAVRKPGAAAVYALVTSRSTATTITYDPNVCPALMGDPVDARRSIEKLVALADVVKVSDEDLAWLVPDADPVEVARDWVALGPAIVIVPLGGARAVAVTAAREMRVAAPRRHVVETVGAGDSFRGELIGGLWDVQLPGAICRDTLRSSASSTIRHMLERCVEVAAIALARPVANPPCRRDLGQTTSLTPTDSSIPDKPRSG</sequence>
<evidence type="ECO:0000313" key="8">
    <source>
        <dbReference type="EMBL" id="WPF82678.1"/>
    </source>
</evidence>
<evidence type="ECO:0000256" key="3">
    <source>
        <dbReference type="ARBA" id="ARBA00022741"/>
    </source>
</evidence>
<gene>
    <name evidence="8" type="ORF">SANBI_000289</name>
</gene>
<keyword evidence="5" id="KW-0067">ATP-binding</keyword>
<keyword evidence="9" id="KW-1185">Reference proteome</keyword>
<name>A0AAF0Z9L8_9MICO</name>
<feature type="region of interest" description="Disordered" evidence="6">
    <location>
        <begin position="240"/>
        <end position="264"/>
    </location>
</feature>
<dbReference type="SUPFAM" id="SSF53613">
    <property type="entry name" value="Ribokinase-like"/>
    <property type="match status" value="1"/>
</dbReference>
<dbReference type="EMBL" id="CP138359">
    <property type="protein sequence ID" value="WPF82678.1"/>
    <property type="molecule type" value="Genomic_DNA"/>
</dbReference>
<dbReference type="Proteomes" id="UP001304340">
    <property type="component" value="Chromosome"/>
</dbReference>
<protein>
    <submittedName>
        <fullName evidence="8">PfkB family carbohydrate kinase</fullName>
    </submittedName>
</protein>
<dbReference type="PANTHER" id="PTHR43085">
    <property type="entry name" value="HEXOKINASE FAMILY MEMBER"/>
    <property type="match status" value="1"/>
</dbReference>
<evidence type="ECO:0000256" key="1">
    <source>
        <dbReference type="ARBA" id="ARBA00010688"/>
    </source>
</evidence>
<dbReference type="RefSeq" id="WP_319158258.1">
    <property type="nucleotide sequence ID" value="NZ_CP138359.1"/>
</dbReference>
<dbReference type="Pfam" id="PF00294">
    <property type="entry name" value="PfkB"/>
    <property type="match status" value="1"/>
</dbReference>
<keyword evidence="4 8" id="KW-0418">Kinase</keyword>
<dbReference type="KEGG" id="sbil:SANBI_000289"/>
<accession>A0AAF0Z9L8</accession>
<reference evidence="9" key="1">
    <citation type="submission" date="2023-11" db="EMBL/GenBank/DDBJ databases">
        <authorList>
            <person name="Helweg L.P."/>
            <person name="Kiel A."/>
            <person name="Hitz F."/>
            <person name="Ruckert-Reed C."/>
            <person name="Busche T."/>
            <person name="Kaltschmidt B."/>
            <person name="Kaltschmidt C."/>
        </authorList>
    </citation>
    <scope>NUCLEOTIDE SEQUENCE [LARGE SCALE GENOMIC DNA]</scope>
    <source>
        <strain evidence="9">4.1</strain>
    </source>
</reference>
<keyword evidence="2" id="KW-0808">Transferase</keyword>
<feature type="compositionally biased region" description="Low complexity" evidence="6">
    <location>
        <begin position="17"/>
        <end position="26"/>
    </location>
</feature>
<dbReference type="PANTHER" id="PTHR43085:SF1">
    <property type="entry name" value="PSEUDOURIDINE KINASE-RELATED"/>
    <property type="match status" value="1"/>
</dbReference>
<evidence type="ECO:0000256" key="2">
    <source>
        <dbReference type="ARBA" id="ARBA00022679"/>
    </source>
</evidence>
<feature type="domain" description="Carbohydrate kinase PfkB" evidence="7">
    <location>
        <begin position="54"/>
        <end position="232"/>
    </location>
</feature>
<comment type="similarity">
    <text evidence="1">Belongs to the carbohydrate kinase PfkB family.</text>
</comment>
<dbReference type="AlphaFoldDB" id="A0AAF0Z9L8"/>